<keyword evidence="5 12" id="KW-0812">Transmembrane</keyword>
<dbReference type="Pfam" id="PF13091">
    <property type="entry name" value="PLDc_2"/>
    <property type="match status" value="2"/>
</dbReference>
<keyword evidence="15" id="KW-1185">Reference proteome</keyword>
<gene>
    <name evidence="12" type="primary">clsA</name>
    <name evidence="14" type="ordered locus">Fbal_1562</name>
</gene>
<dbReference type="InterPro" id="IPR022924">
    <property type="entry name" value="Cardiolipin_synthase"/>
</dbReference>
<dbReference type="Proteomes" id="UP000006683">
    <property type="component" value="Chromosome"/>
</dbReference>
<dbReference type="KEGG" id="fbl:Fbal_1562"/>
<keyword evidence="3 12" id="KW-0444">Lipid biosynthesis</keyword>
<dbReference type="RefSeq" id="WP_013345072.1">
    <property type="nucleotide sequence ID" value="NC_014541.1"/>
</dbReference>
<dbReference type="InterPro" id="IPR027379">
    <property type="entry name" value="CLS_N"/>
</dbReference>
<evidence type="ECO:0000256" key="4">
    <source>
        <dbReference type="ARBA" id="ARBA00022679"/>
    </source>
</evidence>
<keyword evidence="10 12" id="KW-0594">Phospholipid biosynthesis</keyword>
<evidence type="ECO:0000256" key="11">
    <source>
        <dbReference type="ARBA" id="ARBA00023264"/>
    </source>
</evidence>
<proteinExistence type="inferred from homology"/>
<feature type="domain" description="PLD phosphodiesterase" evidence="13">
    <location>
        <begin position="399"/>
        <end position="426"/>
    </location>
</feature>
<dbReference type="STRING" id="550540.Fbal_1562"/>
<evidence type="ECO:0000313" key="15">
    <source>
        <dbReference type="Proteomes" id="UP000006683"/>
    </source>
</evidence>
<feature type="active site" evidence="12">
    <location>
        <position position="224"/>
    </location>
</feature>
<feature type="transmembrane region" description="Helical" evidence="12">
    <location>
        <begin position="6"/>
        <end position="29"/>
    </location>
</feature>
<feature type="transmembrane region" description="Helical" evidence="12">
    <location>
        <begin position="36"/>
        <end position="58"/>
    </location>
</feature>
<accession>E1SPX1</accession>
<dbReference type="PANTHER" id="PTHR21248">
    <property type="entry name" value="CARDIOLIPIN SYNTHASE"/>
    <property type="match status" value="1"/>
</dbReference>
<evidence type="ECO:0000256" key="3">
    <source>
        <dbReference type="ARBA" id="ARBA00022516"/>
    </source>
</evidence>
<feature type="active site" evidence="12">
    <location>
        <position position="231"/>
    </location>
</feature>
<dbReference type="GO" id="GO:0032049">
    <property type="term" value="P:cardiolipin biosynthetic process"/>
    <property type="evidence" value="ECO:0007669"/>
    <property type="project" value="UniProtKB-UniRule"/>
</dbReference>
<dbReference type="PANTHER" id="PTHR21248:SF22">
    <property type="entry name" value="PHOSPHOLIPASE D"/>
    <property type="match status" value="1"/>
</dbReference>
<evidence type="ECO:0000256" key="1">
    <source>
        <dbReference type="ARBA" id="ARBA00004651"/>
    </source>
</evidence>
<protein>
    <recommendedName>
        <fullName evidence="12">Cardiolipin synthase A</fullName>
        <shortName evidence="12">CL synthase</shortName>
        <ecNumber evidence="12">2.7.8.-</ecNumber>
    </recommendedName>
</protein>
<keyword evidence="9 12" id="KW-0472">Membrane</keyword>
<feature type="active site" evidence="12">
    <location>
        <position position="406"/>
    </location>
</feature>
<keyword evidence="6" id="KW-0677">Repeat</keyword>
<feature type="active site" evidence="12">
    <location>
        <position position="226"/>
    </location>
</feature>
<dbReference type="GO" id="GO:0008808">
    <property type="term" value="F:cardiolipin synthase activity"/>
    <property type="evidence" value="ECO:0007669"/>
    <property type="project" value="UniProtKB-UniRule"/>
</dbReference>
<keyword evidence="4 12" id="KW-0808">Transferase</keyword>
<evidence type="ECO:0000256" key="12">
    <source>
        <dbReference type="HAMAP-Rule" id="MF_00190"/>
    </source>
</evidence>
<evidence type="ECO:0000313" key="14">
    <source>
        <dbReference type="EMBL" id="ADN75766.1"/>
    </source>
</evidence>
<name>E1SPX1_FERBD</name>
<comment type="catalytic activity">
    <reaction evidence="12">
        <text>2 a 1,2-diacyl-sn-glycero-3-phospho-(1'-sn-glycerol) = a cardiolipin + glycerol</text>
        <dbReference type="Rhea" id="RHEA:31451"/>
        <dbReference type="ChEBI" id="CHEBI:17754"/>
        <dbReference type="ChEBI" id="CHEBI:62237"/>
        <dbReference type="ChEBI" id="CHEBI:64716"/>
    </reaction>
</comment>
<dbReference type="PROSITE" id="PS50035">
    <property type="entry name" value="PLD"/>
    <property type="match status" value="2"/>
</dbReference>
<comment type="function">
    <text evidence="12">Catalyzes the reversible phosphatidyl group transfer from one phosphatidylglycerol molecule to another to form cardiolipin (CL) (diphosphatidylglycerol) and glycerol.</text>
</comment>
<sequence>MDNLYQAATLLSLVGYWVLVAGVSLRIALKRRPFGVSLAWLLLIYIIPLFGVVCYLLFGELNIGKKRTSRAEAMFEPYADWFQELADQHRRSVPQMGQHARPIHGLCLNRTGIPSLVGNHMELLHQGDVIFDRLVADIDAAQHSVALEFYIWSPGGRADEVAQALIRAAGRGVKVQVLLDAAGSRSFFNSGWPDTLAEAGIEVVEALAVSPLRMFFRRLDLRQHRKIVVIDNQIGYTGSMNLADSRMFKQDAGVGQWVDVLVRFTGPAVPVLRAIQSWDWEVETGERHLPEVPKFDTLAHEPHGEDALQVIPSGPGLPDNVIQKVLLLSIYHARTSLTLCSPYFVPSEHLMDALKTAAQRGVTVNLIVPDKNDSMMVEWASRSFFSELLRSGVNIYRFKGGLLHTKSLLIDDDHCLIGTVNMDIRSLKLNGEITLAVDDEELCAHLTEVHRDYLDQSYALQLDEWRERPLRHKLAEQFFYMFAPLL</sequence>
<keyword evidence="2 12" id="KW-1003">Cell membrane</keyword>
<keyword evidence="12" id="KW-0997">Cell inner membrane</keyword>
<reference evidence="14 15" key="1">
    <citation type="journal article" date="2010" name="Stand. Genomic Sci.">
        <title>Complete genome sequence of Ferrimonas balearica type strain (PAT).</title>
        <authorList>
            <person name="Nolan M."/>
            <person name="Sikorski J."/>
            <person name="Davenport K."/>
            <person name="Lucas S."/>
            <person name="Glavina Del Rio T."/>
            <person name="Tice H."/>
            <person name="Cheng J."/>
            <person name="Goodwin L."/>
            <person name="Pitluck S."/>
            <person name="Liolios K."/>
            <person name="Ivanova N."/>
            <person name="Mavromatis K."/>
            <person name="Ovchinnikova G."/>
            <person name="Pati A."/>
            <person name="Chen A."/>
            <person name="Palaniappan K."/>
            <person name="Land M."/>
            <person name="Hauser L."/>
            <person name="Chang Y."/>
            <person name="Jeffries C."/>
            <person name="Tapia R."/>
            <person name="Brettin T."/>
            <person name="Detter J."/>
            <person name="Han C."/>
            <person name="Yasawong M."/>
            <person name="Rohde M."/>
            <person name="Tindall B."/>
            <person name="Goker M."/>
            <person name="Woyke T."/>
            <person name="Bristow J."/>
            <person name="Eisen J."/>
            <person name="Markowitz V."/>
            <person name="Hugenholtz P."/>
            <person name="Kyrpides N."/>
            <person name="Klenk H."/>
            <person name="Lapidus A."/>
        </authorList>
    </citation>
    <scope>NUCLEOTIDE SEQUENCE [LARGE SCALE GENOMIC DNA]</scope>
    <source>
        <strain evidence="15">DSM 9799 / CCM 4581 / KCTC 23876 / PAT</strain>
    </source>
</reference>
<dbReference type="EC" id="2.7.8.-" evidence="12"/>
<organism evidence="14 15">
    <name type="scientific">Ferrimonas balearica (strain DSM 9799 / CCM 4581 / KCTC 23876 / PAT)</name>
    <dbReference type="NCBI Taxonomy" id="550540"/>
    <lineage>
        <taxon>Bacteria</taxon>
        <taxon>Pseudomonadati</taxon>
        <taxon>Pseudomonadota</taxon>
        <taxon>Gammaproteobacteria</taxon>
        <taxon>Alteromonadales</taxon>
        <taxon>Ferrimonadaceae</taxon>
        <taxon>Ferrimonas</taxon>
    </lineage>
</organism>
<evidence type="ECO:0000256" key="9">
    <source>
        <dbReference type="ARBA" id="ARBA00023136"/>
    </source>
</evidence>
<keyword evidence="7 12" id="KW-1133">Transmembrane helix</keyword>
<dbReference type="InterPro" id="IPR025202">
    <property type="entry name" value="PLD-like_dom"/>
</dbReference>
<evidence type="ECO:0000256" key="5">
    <source>
        <dbReference type="ARBA" id="ARBA00022692"/>
    </source>
</evidence>
<dbReference type="CDD" id="cd09152">
    <property type="entry name" value="PLDc_EcCLS_like_1"/>
    <property type="match status" value="1"/>
</dbReference>
<evidence type="ECO:0000259" key="13">
    <source>
        <dbReference type="PROSITE" id="PS50035"/>
    </source>
</evidence>
<evidence type="ECO:0000256" key="10">
    <source>
        <dbReference type="ARBA" id="ARBA00023209"/>
    </source>
</evidence>
<dbReference type="InterPro" id="IPR030840">
    <property type="entry name" value="CL_synthase_A"/>
</dbReference>
<dbReference type="Gene3D" id="3.30.870.10">
    <property type="entry name" value="Endonuclease Chain A"/>
    <property type="match status" value="2"/>
</dbReference>
<evidence type="ECO:0000256" key="6">
    <source>
        <dbReference type="ARBA" id="ARBA00022737"/>
    </source>
</evidence>
<dbReference type="SUPFAM" id="SSF56024">
    <property type="entry name" value="Phospholipase D/nuclease"/>
    <property type="match status" value="2"/>
</dbReference>
<dbReference type="CDD" id="cd09158">
    <property type="entry name" value="PLDc_EcCLS_like_2"/>
    <property type="match status" value="1"/>
</dbReference>
<keyword evidence="11 12" id="KW-1208">Phospholipid metabolism</keyword>
<dbReference type="GO" id="GO:0005886">
    <property type="term" value="C:plasma membrane"/>
    <property type="evidence" value="ECO:0007669"/>
    <property type="project" value="UniProtKB-SubCell"/>
</dbReference>
<dbReference type="InterPro" id="IPR001736">
    <property type="entry name" value="PLipase_D/transphosphatidylase"/>
</dbReference>
<evidence type="ECO:0000256" key="2">
    <source>
        <dbReference type="ARBA" id="ARBA00022475"/>
    </source>
</evidence>
<dbReference type="GeneID" id="67181777"/>
<feature type="active site" evidence="12">
    <location>
        <position position="404"/>
    </location>
</feature>
<dbReference type="HOGENOM" id="CLU_038053_1_0_6"/>
<dbReference type="eggNOG" id="COG1502">
    <property type="taxonomic scope" value="Bacteria"/>
</dbReference>
<dbReference type="SMART" id="SM00155">
    <property type="entry name" value="PLDc"/>
    <property type="match status" value="2"/>
</dbReference>
<evidence type="ECO:0000256" key="7">
    <source>
        <dbReference type="ARBA" id="ARBA00022989"/>
    </source>
</evidence>
<comment type="similarity">
    <text evidence="12">Belongs to the phospholipase D family. Cardiolipin synthase subfamily. ClsA sub-subfamily.</text>
</comment>
<dbReference type="EMBL" id="CP002209">
    <property type="protein sequence ID" value="ADN75766.1"/>
    <property type="molecule type" value="Genomic_DNA"/>
</dbReference>
<dbReference type="OrthoDB" id="9814092at2"/>
<evidence type="ECO:0000256" key="8">
    <source>
        <dbReference type="ARBA" id="ARBA00023098"/>
    </source>
</evidence>
<feature type="active site" evidence="12">
    <location>
        <position position="411"/>
    </location>
</feature>
<dbReference type="AlphaFoldDB" id="E1SPX1"/>
<dbReference type="Pfam" id="PF13396">
    <property type="entry name" value="PLDc_N"/>
    <property type="match status" value="1"/>
</dbReference>
<dbReference type="HAMAP" id="MF_00190">
    <property type="entry name" value="Cardiolipin_synth_ClsA"/>
    <property type="match status" value="1"/>
</dbReference>
<comment type="subcellular location">
    <subcellularLocation>
        <location evidence="12">Cell inner membrane</location>
        <topology evidence="12">Multi-pass membrane protein</topology>
    </subcellularLocation>
    <subcellularLocation>
        <location evidence="1">Cell membrane</location>
        <topology evidence="1">Multi-pass membrane protein</topology>
    </subcellularLocation>
</comment>
<keyword evidence="8 12" id="KW-0443">Lipid metabolism</keyword>
<dbReference type="NCBIfam" id="TIGR04265">
    <property type="entry name" value="bac_cardiolipin"/>
    <property type="match status" value="1"/>
</dbReference>
<feature type="domain" description="PLD phosphodiesterase" evidence="13">
    <location>
        <begin position="219"/>
        <end position="246"/>
    </location>
</feature>